<evidence type="ECO:0000256" key="1">
    <source>
        <dbReference type="SAM" id="MobiDB-lite"/>
    </source>
</evidence>
<evidence type="ECO:0000313" key="4">
    <source>
        <dbReference type="EMBL" id="JAQ13906.1"/>
    </source>
</evidence>
<dbReference type="AlphaFoldDB" id="A0A0A9Y5H5"/>
<name>A0A0A9Y5H5_LYGHE</name>
<evidence type="ECO:0000313" key="2">
    <source>
        <dbReference type="EMBL" id="JAG24778.1"/>
    </source>
</evidence>
<protein>
    <submittedName>
        <fullName evidence="3">Uncharacterized protein</fullName>
    </submittedName>
</protein>
<accession>A0A0A9Y5H5</accession>
<gene>
    <name evidence="2" type="ORF">CM83_7820</name>
    <name evidence="3" type="ORF">CM83_7825</name>
    <name evidence="4" type="ORF">g.79955</name>
</gene>
<dbReference type="EMBL" id="GBHO01018824">
    <property type="protein sequence ID" value="JAG24780.1"/>
    <property type="molecule type" value="Transcribed_RNA"/>
</dbReference>
<sequence>MQQSHTNRIYQMHTTLELQEQCSQSRNSTTATAATTASTDGTTPNDISFDLQNLTNTYPVLEIYDTGTWKYYEDVLSGNLSGVYEMYRVKTVPSEQMLEFVYHSDNLAKVASSQCLNKYFYYIRLITSPSEGTPVNNSSSDTEEGEESTSDYTNANTQQVVGFVLGKQIVLGNLVMEMADDEMPWWLPPCIPKL</sequence>
<reference evidence="3" key="1">
    <citation type="journal article" date="2014" name="PLoS ONE">
        <title>Transcriptome-Based Identification of ABC Transporters in the Western Tarnished Plant Bug Lygus hesperus.</title>
        <authorList>
            <person name="Hull J.J."/>
            <person name="Chaney K."/>
            <person name="Geib S.M."/>
            <person name="Fabrick J.A."/>
            <person name="Brent C.S."/>
            <person name="Walsh D."/>
            <person name="Lavine L.C."/>
        </authorList>
    </citation>
    <scope>NUCLEOTIDE SEQUENCE</scope>
</reference>
<evidence type="ECO:0000313" key="3">
    <source>
        <dbReference type="EMBL" id="JAG24780.1"/>
    </source>
</evidence>
<feature type="region of interest" description="Disordered" evidence="1">
    <location>
        <begin position="131"/>
        <end position="153"/>
    </location>
</feature>
<dbReference type="EMBL" id="GBHO01018826">
    <property type="protein sequence ID" value="JAG24778.1"/>
    <property type="molecule type" value="Transcribed_RNA"/>
</dbReference>
<reference evidence="4" key="3">
    <citation type="journal article" date="2016" name="Gigascience">
        <title>De novo construction of an expanded transcriptome assembly for the western tarnished plant bug, Lygus hesperus.</title>
        <authorList>
            <person name="Tassone E.E."/>
            <person name="Geib S.M."/>
            <person name="Hall B."/>
            <person name="Fabrick J.A."/>
            <person name="Brent C.S."/>
            <person name="Hull J.J."/>
        </authorList>
    </citation>
    <scope>NUCLEOTIDE SEQUENCE</scope>
</reference>
<reference evidence="3" key="2">
    <citation type="submission" date="2014-07" db="EMBL/GenBank/DDBJ databases">
        <authorList>
            <person name="Hull J."/>
        </authorList>
    </citation>
    <scope>NUCLEOTIDE SEQUENCE</scope>
</reference>
<organism evidence="3">
    <name type="scientific">Lygus hesperus</name>
    <name type="common">Western plant bug</name>
    <dbReference type="NCBI Taxonomy" id="30085"/>
    <lineage>
        <taxon>Eukaryota</taxon>
        <taxon>Metazoa</taxon>
        <taxon>Ecdysozoa</taxon>
        <taxon>Arthropoda</taxon>
        <taxon>Hexapoda</taxon>
        <taxon>Insecta</taxon>
        <taxon>Pterygota</taxon>
        <taxon>Neoptera</taxon>
        <taxon>Paraneoptera</taxon>
        <taxon>Hemiptera</taxon>
        <taxon>Heteroptera</taxon>
        <taxon>Panheteroptera</taxon>
        <taxon>Cimicomorpha</taxon>
        <taxon>Miridae</taxon>
        <taxon>Mirini</taxon>
        <taxon>Lygus</taxon>
    </lineage>
</organism>
<proteinExistence type="predicted"/>
<dbReference type="EMBL" id="GDHC01004723">
    <property type="protein sequence ID" value="JAQ13906.1"/>
    <property type="molecule type" value="Transcribed_RNA"/>
</dbReference>